<evidence type="ECO:0000256" key="6">
    <source>
        <dbReference type="ARBA" id="ARBA00023136"/>
    </source>
</evidence>
<comment type="subcellular location">
    <subcellularLocation>
        <location evidence="1">Cell membrane</location>
        <topology evidence="1">Multi-pass membrane protein</topology>
    </subcellularLocation>
</comment>
<dbReference type="RefSeq" id="WP_230869244.1">
    <property type="nucleotide sequence ID" value="NZ_CP046640.1"/>
</dbReference>
<evidence type="ECO:0000256" key="1">
    <source>
        <dbReference type="ARBA" id="ARBA00004651"/>
    </source>
</evidence>
<dbReference type="EMBL" id="CP046640">
    <property type="protein sequence ID" value="QTL97622.1"/>
    <property type="molecule type" value="Genomic_DNA"/>
</dbReference>
<feature type="transmembrane region" description="Helical" evidence="7">
    <location>
        <begin position="12"/>
        <end position="32"/>
    </location>
</feature>
<dbReference type="InterPro" id="IPR002528">
    <property type="entry name" value="MATE_fam"/>
</dbReference>
<accession>A0A8A7KIC2</accession>
<keyword evidence="4 7" id="KW-0812">Transmembrane</keyword>
<keyword evidence="2" id="KW-0813">Transport</keyword>
<dbReference type="PIRSF" id="PIRSF006603">
    <property type="entry name" value="DinF"/>
    <property type="match status" value="1"/>
</dbReference>
<proteinExistence type="predicted"/>
<dbReference type="PANTHER" id="PTHR42925:SF1">
    <property type="entry name" value="VIRULENCE FACTOR MVIN"/>
    <property type="match status" value="1"/>
</dbReference>
<keyword evidence="3" id="KW-1003">Cell membrane</keyword>
<sequence>MEERKKLHQLAIPIFIETLLFMLLGVADIFMLSQFDDKAAGAIGAANQVINILNLIFVIISAGTAVLVAQNVGAKRREDVERVSSVSLVMNLAIGLLVSVIMIFMGRIILLKVGVTPDLMKYASAYIKIVGGALFVQAVLNTVTAIIRSHGYTKESMLITVGMNILNVIGDAAFIFGLFGLPVLGASGVAIATTFSRVLATIVALIFLFRVVLPIEMFSYLKNKPMLALKKLIKIGFPSAMENMSYNLAQTVLMSIILINLGEMAYITRTYVWTLTWFVMIFSISIGQANQIMIGHLIGAGQIDEAYHTGLKNFKIAMFFSMLGGVVLFLFGRIFMGFYTDNQEIILLGAATLAVDAFLEPGRTFNIILIYGLRGAGDVIFPVVMAVISMWGIGVLSAYIFGVVLGYGLPGIWLGILLDEWFRGVSMLHRWNSKKWANKAMIG</sequence>
<dbReference type="AlphaFoldDB" id="A0A8A7KIC2"/>
<feature type="transmembrane region" description="Helical" evidence="7">
    <location>
        <begin position="371"/>
        <end position="393"/>
    </location>
</feature>
<feature type="transmembrane region" description="Helical" evidence="7">
    <location>
        <begin position="125"/>
        <end position="147"/>
    </location>
</feature>
<dbReference type="Proteomes" id="UP000665020">
    <property type="component" value="Chromosome"/>
</dbReference>
<organism evidence="8 9">
    <name type="scientific">Iocasia fonsfrigidae</name>
    <dbReference type="NCBI Taxonomy" id="2682810"/>
    <lineage>
        <taxon>Bacteria</taxon>
        <taxon>Bacillati</taxon>
        <taxon>Bacillota</taxon>
        <taxon>Clostridia</taxon>
        <taxon>Halanaerobiales</taxon>
        <taxon>Halanaerobiaceae</taxon>
        <taxon>Iocasia</taxon>
    </lineage>
</organism>
<dbReference type="GO" id="GO:0042910">
    <property type="term" value="F:xenobiotic transmembrane transporter activity"/>
    <property type="evidence" value="ECO:0007669"/>
    <property type="project" value="InterPro"/>
</dbReference>
<dbReference type="InterPro" id="IPR047135">
    <property type="entry name" value="YsiQ"/>
</dbReference>
<feature type="transmembrane region" description="Helical" evidence="7">
    <location>
        <begin position="399"/>
        <end position="418"/>
    </location>
</feature>
<keyword evidence="5 7" id="KW-1133">Transmembrane helix</keyword>
<gene>
    <name evidence="8" type="ORF">GM661_06300</name>
</gene>
<feature type="transmembrane region" description="Helical" evidence="7">
    <location>
        <begin position="86"/>
        <end position="105"/>
    </location>
</feature>
<dbReference type="KEGG" id="ifn:GM661_06300"/>
<dbReference type="CDD" id="cd13134">
    <property type="entry name" value="MATE_like_8"/>
    <property type="match status" value="1"/>
</dbReference>
<dbReference type="Pfam" id="PF01554">
    <property type="entry name" value="MatE"/>
    <property type="match status" value="2"/>
</dbReference>
<feature type="transmembrane region" description="Helical" evidence="7">
    <location>
        <begin position="248"/>
        <end position="267"/>
    </location>
</feature>
<feature type="transmembrane region" description="Helical" evidence="7">
    <location>
        <begin position="198"/>
        <end position="221"/>
    </location>
</feature>
<evidence type="ECO:0000256" key="7">
    <source>
        <dbReference type="SAM" id="Phobius"/>
    </source>
</evidence>
<evidence type="ECO:0000256" key="4">
    <source>
        <dbReference type="ARBA" id="ARBA00022692"/>
    </source>
</evidence>
<evidence type="ECO:0000313" key="8">
    <source>
        <dbReference type="EMBL" id="QTL97622.1"/>
    </source>
</evidence>
<dbReference type="GO" id="GO:0005886">
    <property type="term" value="C:plasma membrane"/>
    <property type="evidence" value="ECO:0007669"/>
    <property type="project" value="UniProtKB-SubCell"/>
</dbReference>
<feature type="transmembrane region" description="Helical" evidence="7">
    <location>
        <begin position="52"/>
        <end position="74"/>
    </location>
</feature>
<feature type="transmembrane region" description="Helical" evidence="7">
    <location>
        <begin position="316"/>
        <end position="336"/>
    </location>
</feature>
<evidence type="ECO:0000313" key="9">
    <source>
        <dbReference type="Proteomes" id="UP000665020"/>
    </source>
</evidence>
<dbReference type="NCBIfam" id="TIGR00797">
    <property type="entry name" value="matE"/>
    <property type="match status" value="1"/>
</dbReference>
<feature type="transmembrane region" description="Helical" evidence="7">
    <location>
        <begin position="168"/>
        <end position="192"/>
    </location>
</feature>
<reference evidence="8" key="1">
    <citation type="submission" date="2019-12" db="EMBL/GenBank/DDBJ databases">
        <authorList>
            <person name="zhang j."/>
            <person name="sun C.M."/>
        </authorList>
    </citation>
    <scope>NUCLEOTIDE SEQUENCE</scope>
    <source>
        <strain evidence="8">NS-1</strain>
    </source>
</reference>
<protein>
    <submittedName>
        <fullName evidence="8">MATE family efflux transporter</fullName>
    </submittedName>
</protein>
<feature type="transmembrane region" description="Helical" evidence="7">
    <location>
        <begin position="273"/>
        <end position="295"/>
    </location>
</feature>
<evidence type="ECO:0000256" key="3">
    <source>
        <dbReference type="ARBA" id="ARBA00022475"/>
    </source>
</evidence>
<evidence type="ECO:0000256" key="5">
    <source>
        <dbReference type="ARBA" id="ARBA00022989"/>
    </source>
</evidence>
<dbReference type="PANTHER" id="PTHR42925">
    <property type="entry name" value="MULTIDRUG AND TOXIN EFFLUX PROTEIN MATE FAMILY"/>
    <property type="match status" value="1"/>
</dbReference>
<keyword evidence="9" id="KW-1185">Reference proteome</keyword>
<keyword evidence="6 7" id="KW-0472">Membrane</keyword>
<name>A0A8A7KIC2_9FIRM</name>
<dbReference type="GO" id="GO:0015297">
    <property type="term" value="F:antiporter activity"/>
    <property type="evidence" value="ECO:0007669"/>
    <property type="project" value="InterPro"/>
</dbReference>
<evidence type="ECO:0000256" key="2">
    <source>
        <dbReference type="ARBA" id="ARBA00022448"/>
    </source>
</evidence>
<dbReference type="InterPro" id="IPR048279">
    <property type="entry name" value="MdtK-like"/>
</dbReference>